<dbReference type="Gene3D" id="2.60.40.3120">
    <property type="match status" value="1"/>
</dbReference>
<dbReference type="InterPro" id="IPR050821">
    <property type="entry name" value="Cytosolic_carboxypeptidase"/>
</dbReference>
<accession>A0A0B3Y5V7</accession>
<name>A0A0B3Y5V7_9ALTE</name>
<comment type="cofactor">
    <cofactor evidence="1">
        <name>Zn(2+)</name>
        <dbReference type="ChEBI" id="CHEBI:29105"/>
    </cofactor>
</comment>
<feature type="domain" description="Peptidase M14" evidence="3">
    <location>
        <begin position="104"/>
        <end position="374"/>
    </location>
</feature>
<evidence type="ECO:0000256" key="1">
    <source>
        <dbReference type="ARBA" id="ARBA00001947"/>
    </source>
</evidence>
<comment type="caution">
    <text evidence="4">The sequence shown here is derived from an EMBL/GenBank/DDBJ whole genome shotgun (WGS) entry which is preliminary data.</text>
</comment>
<evidence type="ECO:0000259" key="3">
    <source>
        <dbReference type="PROSITE" id="PS52035"/>
    </source>
</evidence>
<dbReference type="Proteomes" id="UP000031197">
    <property type="component" value="Unassembled WGS sequence"/>
</dbReference>
<dbReference type="Gene3D" id="3.40.630.10">
    <property type="entry name" value="Zn peptidases"/>
    <property type="match status" value="1"/>
</dbReference>
<dbReference type="InterPro" id="IPR000834">
    <property type="entry name" value="Peptidase_M14"/>
</dbReference>
<comment type="similarity">
    <text evidence="2">Belongs to the peptidase M14 family.</text>
</comment>
<dbReference type="CDD" id="cd06234">
    <property type="entry name" value="M14_PaCCP-like"/>
    <property type="match status" value="1"/>
</dbReference>
<dbReference type="GO" id="GO:0004181">
    <property type="term" value="F:metallocarboxypeptidase activity"/>
    <property type="evidence" value="ECO:0007669"/>
    <property type="project" value="InterPro"/>
</dbReference>
<dbReference type="GO" id="GO:0008270">
    <property type="term" value="F:zinc ion binding"/>
    <property type="evidence" value="ECO:0007669"/>
    <property type="project" value="InterPro"/>
</dbReference>
<keyword evidence="5" id="KW-1185">Reference proteome</keyword>
<dbReference type="PROSITE" id="PS52035">
    <property type="entry name" value="PEPTIDASE_M14"/>
    <property type="match status" value="1"/>
</dbReference>
<organism evidence="4 5">
    <name type="scientific">Alteromonas marina</name>
    <dbReference type="NCBI Taxonomy" id="203795"/>
    <lineage>
        <taxon>Bacteria</taxon>
        <taxon>Pseudomonadati</taxon>
        <taxon>Pseudomonadota</taxon>
        <taxon>Gammaproteobacteria</taxon>
        <taxon>Alteromonadales</taxon>
        <taxon>Alteromonadaceae</taxon>
        <taxon>Alteromonas/Salinimonas group</taxon>
        <taxon>Alteromonas</taxon>
    </lineage>
</organism>
<dbReference type="SMART" id="SM00631">
    <property type="entry name" value="Zn_pept"/>
    <property type="match status" value="1"/>
</dbReference>
<dbReference type="EMBL" id="JWLW01000003">
    <property type="protein sequence ID" value="KHT57476.1"/>
    <property type="molecule type" value="Genomic_DNA"/>
</dbReference>
<protein>
    <recommendedName>
        <fullName evidence="3">Peptidase M14 domain-containing protein</fullName>
    </recommendedName>
</protein>
<dbReference type="PANTHER" id="PTHR12756">
    <property type="entry name" value="CYTOSOLIC CARBOXYPEPTIDASE"/>
    <property type="match status" value="1"/>
</dbReference>
<dbReference type="GO" id="GO:0006508">
    <property type="term" value="P:proteolysis"/>
    <property type="evidence" value="ECO:0007669"/>
    <property type="project" value="InterPro"/>
</dbReference>
<dbReference type="Pfam" id="PF18027">
    <property type="entry name" value="Pepdidase_M14_N"/>
    <property type="match status" value="1"/>
</dbReference>
<gene>
    <name evidence="4" type="ORF">RJ41_02235</name>
</gene>
<evidence type="ECO:0000313" key="5">
    <source>
        <dbReference type="Proteomes" id="UP000031197"/>
    </source>
</evidence>
<feature type="active site" description="Proton donor/acceptor" evidence="2">
    <location>
        <position position="335"/>
    </location>
</feature>
<dbReference type="InterPro" id="IPR040626">
    <property type="entry name" value="Pepdidase_M14_N"/>
</dbReference>
<dbReference type="RefSeq" id="WP_039216556.1">
    <property type="nucleotide sequence ID" value="NZ_JWLW01000003.1"/>
</dbReference>
<reference evidence="4 5" key="1">
    <citation type="submission" date="2014-12" db="EMBL/GenBank/DDBJ databases">
        <title>Genome sequencing of Alteromonas marina AD001.</title>
        <authorList>
            <person name="Adrian T.G.S."/>
            <person name="Chan K.G."/>
        </authorList>
    </citation>
    <scope>NUCLEOTIDE SEQUENCE [LARGE SCALE GENOMIC DNA]</scope>
    <source>
        <strain evidence="4 5">AD001</strain>
    </source>
</reference>
<evidence type="ECO:0000256" key="2">
    <source>
        <dbReference type="PROSITE-ProRule" id="PRU01379"/>
    </source>
</evidence>
<dbReference type="Pfam" id="PF00246">
    <property type="entry name" value="Peptidase_M14"/>
    <property type="match status" value="1"/>
</dbReference>
<proteinExistence type="inferred from homology"/>
<dbReference type="OrthoDB" id="5490902at2"/>
<sequence length="379" mass="42790">MHISSQFDSGNIEVVSAQSPDDIRLTIPNDNQSEFAQWFHFRLVGETFVTHTMTIGNLAKSAYPEGWKGYNVLASYDRQTWFRIPSEFDGDNLTFSLTLEQPSVYFAYFIPFSYERHLDLVHDAQMSLLCEHKFLGLTLDGRDMSMLVIGEETPEKKKVWITARQHPGETMAEWCAEGIIYRLLDEQDGLARQLLDNAVFYIVPNMNPDGSARGHLRTNAVGTNLNREWATPSKEKSPEVLYVLNAMSEIGVDMYLDLHGDEALPYNFVAGSEGNPSYNDSIKMLENTFKDALLNATPEFQDEFGYDKDEPGKANLTVASNAVGEKFKCMAYTVEMPFKDNADVPDDIYGWSVQRSRQLGEDLLIGVNAVVKKLKASEQ</sequence>
<evidence type="ECO:0000313" key="4">
    <source>
        <dbReference type="EMBL" id="KHT57476.1"/>
    </source>
</evidence>
<dbReference type="PANTHER" id="PTHR12756:SF11">
    <property type="entry name" value="CYTOSOLIC CARBOXYPEPTIDASE 1"/>
    <property type="match status" value="1"/>
</dbReference>
<dbReference type="SUPFAM" id="SSF53187">
    <property type="entry name" value="Zn-dependent exopeptidases"/>
    <property type="match status" value="1"/>
</dbReference>
<dbReference type="AlphaFoldDB" id="A0A0B3Y5V7"/>